<keyword evidence="1" id="KW-1133">Transmembrane helix</keyword>
<dbReference type="HOGENOM" id="CLU_2908847_0_0_1"/>
<reference evidence="2" key="2">
    <citation type="submission" date="2015-06" db="UniProtKB">
        <authorList>
            <consortium name="EnsemblProtists"/>
        </authorList>
    </citation>
    <scope>IDENTIFICATION</scope>
    <source>
        <strain evidence="2">Emoy2</strain>
    </source>
</reference>
<keyword evidence="3" id="KW-1185">Reference proteome</keyword>
<dbReference type="EMBL" id="JH598116">
    <property type="status" value="NOT_ANNOTATED_CDS"/>
    <property type="molecule type" value="Genomic_DNA"/>
</dbReference>
<reference evidence="3" key="1">
    <citation type="journal article" date="2010" name="Science">
        <title>Signatures of adaptation to obligate biotrophy in the Hyaloperonospora arabidopsidis genome.</title>
        <authorList>
            <person name="Baxter L."/>
            <person name="Tripathy S."/>
            <person name="Ishaque N."/>
            <person name="Boot N."/>
            <person name="Cabral A."/>
            <person name="Kemen E."/>
            <person name="Thines M."/>
            <person name="Ah-Fong A."/>
            <person name="Anderson R."/>
            <person name="Badejoko W."/>
            <person name="Bittner-Eddy P."/>
            <person name="Boore J.L."/>
            <person name="Chibucos M.C."/>
            <person name="Coates M."/>
            <person name="Dehal P."/>
            <person name="Delehaunty K."/>
            <person name="Dong S."/>
            <person name="Downton P."/>
            <person name="Dumas B."/>
            <person name="Fabro G."/>
            <person name="Fronick C."/>
            <person name="Fuerstenberg S.I."/>
            <person name="Fulton L."/>
            <person name="Gaulin E."/>
            <person name="Govers F."/>
            <person name="Hughes L."/>
            <person name="Humphray S."/>
            <person name="Jiang R.H."/>
            <person name="Judelson H."/>
            <person name="Kamoun S."/>
            <person name="Kyung K."/>
            <person name="Meijer H."/>
            <person name="Minx P."/>
            <person name="Morris P."/>
            <person name="Nelson J."/>
            <person name="Phuntumart V."/>
            <person name="Qutob D."/>
            <person name="Rehmany A."/>
            <person name="Rougon-Cardoso A."/>
            <person name="Ryden P."/>
            <person name="Torto-Alalibo T."/>
            <person name="Studholme D."/>
            <person name="Wang Y."/>
            <person name="Win J."/>
            <person name="Wood J."/>
            <person name="Clifton S.W."/>
            <person name="Rogers J."/>
            <person name="Van den Ackerveken G."/>
            <person name="Jones J.D."/>
            <person name="McDowell J.M."/>
            <person name="Beynon J."/>
            <person name="Tyler B.M."/>
        </authorList>
    </citation>
    <scope>NUCLEOTIDE SEQUENCE [LARGE SCALE GENOMIC DNA]</scope>
    <source>
        <strain evidence="3">Emoy2</strain>
    </source>
</reference>
<evidence type="ECO:0000256" key="1">
    <source>
        <dbReference type="SAM" id="Phobius"/>
    </source>
</evidence>
<evidence type="ECO:0000313" key="3">
    <source>
        <dbReference type="Proteomes" id="UP000011713"/>
    </source>
</evidence>
<name>M4BC13_HYAAE</name>
<sequence>MLTHPPRLLLRIRLLANAVMICTVVMTTLVYKDLRCTMQEALDGMCCFYSLNTSLGYYQKGL</sequence>
<dbReference type="AlphaFoldDB" id="M4BC13"/>
<evidence type="ECO:0000313" key="2">
    <source>
        <dbReference type="EnsemblProtists" id="HpaP803828"/>
    </source>
</evidence>
<dbReference type="Proteomes" id="UP000011713">
    <property type="component" value="Unassembled WGS sequence"/>
</dbReference>
<feature type="transmembrane region" description="Helical" evidence="1">
    <location>
        <begin position="12"/>
        <end position="31"/>
    </location>
</feature>
<protein>
    <submittedName>
        <fullName evidence="2">Uncharacterized protein</fullName>
    </submittedName>
</protein>
<dbReference type="InParanoid" id="M4BC13"/>
<keyword evidence="1" id="KW-0472">Membrane</keyword>
<organism evidence="2 3">
    <name type="scientific">Hyaloperonospora arabidopsidis (strain Emoy2)</name>
    <name type="common">Downy mildew agent</name>
    <name type="synonym">Peronospora arabidopsidis</name>
    <dbReference type="NCBI Taxonomy" id="559515"/>
    <lineage>
        <taxon>Eukaryota</taxon>
        <taxon>Sar</taxon>
        <taxon>Stramenopiles</taxon>
        <taxon>Oomycota</taxon>
        <taxon>Peronosporomycetes</taxon>
        <taxon>Peronosporales</taxon>
        <taxon>Peronosporaceae</taxon>
        <taxon>Hyaloperonospora</taxon>
    </lineage>
</organism>
<dbReference type="EnsemblProtists" id="HpaT803828">
    <property type="protein sequence ID" value="HpaP803828"/>
    <property type="gene ID" value="HpaG803828"/>
</dbReference>
<dbReference type="VEuPathDB" id="FungiDB:HpaG803828"/>
<proteinExistence type="predicted"/>
<keyword evidence="1" id="KW-0812">Transmembrane</keyword>
<accession>M4BC13</accession>